<reference evidence="2 3" key="1">
    <citation type="journal article" date="2019" name="ACS Chem. Biol.">
        <title>Identification and Mobilization of a Cryptic Antibiotic Biosynthesis Gene Locus from a Human-Pathogenic Nocardia Isolate.</title>
        <authorList>
            <person name="Herisse M."/>
            <person name="Ishida K."/>
            <person name="Porter J.L."/>
            <person name="Howden B."/>
            <person name="Hertweck C."/>
            <person name="Stinear T.P."/>
            <person name="Pidot S.J."/>
        </authorList>
    </citation>
    <scope>NUCLEOTIDE SEQUENCE [LARGE SCALE GENOMIC DNA]</scope>
    <source>
        <strain evidence="2 3">AUSMDU00024985</strain>
    </source>
</reference>
<gene>
    <name evidence="2" type="ORF">F5X71_27540</name>
</gene>
<dbReference type="EMBL" id="CP046171">
    <property type="protein sequence ID" value="QIS05566.1"/>
    <property type="molecule type" value="Genomic_DNA"/>
</dbReference>
<accession>A0A6G9XXD4</accession>
<evidence type="ECO:0000256" key="1">
    <source>
        <dbReference type="SAM" id="Phobius"/>
    </source>
</evidence>
<sequence length="93" mass="10093">MMLPMAMYFCAGLALGWGNALWTRRAITRIVDDDLSRGRLVLLSMTRLLVLTVVSIAFVFLAGAPGVGVCFGLAVFHAARLFRVARPVPQGQT</sequence>
<protein>
    <recommendedName>
        <fullName evidence="4">ATP synthase subunit I</fullName>
    </recommendedName>
</protein>
<feature type="transmembrane region" description="Helical" evidence="1">
    <location>
        <begin position="49"/>
        <end position="76"/>
    </location>
</feature>
<evidence type="ECO:0000313" key="2">
    <source>
        <dbReference type="EMBL" id="QIS05566.1"/>
    </source>
</evidence>
<dbReference type="RefSeq" id="WP_167464636.1">
    <property type="nucleotide sequence ID" value="NZ_CP046171.1"/>
</dbReference>
<proteinExistence type="predicted"/>
<organism evidence="2 3">
    <name type="scientific">Nocardia brasiliensis</name>
    <dbReference type="NCBI Taxonomy" id="37326"/>
    <lineage>
        <taxon>Bacteria</taxon>
        <taxon>Bacillati</taxon>
        <taxon>Actinomycetota</taxon>
        <taxon>Actinomycetes</taxon>
        <taxon>Mycobacteriales</taxon>
        <taxon>Nocardiaceae</taxon>
        <taxon>Nocardia</taxon>
    </lineage>
</organism>
<keyword evidence="1" id="KW-1133">Transmembrane helix</keyword>
<name>A0A6G9XXD4_NOCBR</name>
<dbReference type="Proteomes" id="UP000501705">
    <property type="component" value="Chromosome"/>
</dbReference>
<dbReference type="AlphaFoldDB" id="A0A6G9XXD4"/>
<evidence type="ECO:0000313" key="3">
    <source>
        <dbReference type="Proteomes" id="UP000501705"/>
    </source>
</evidence>
<keyword evidence="1" id="KW-0472">Membrane</keyword>
<evidence type="ECO:0008006" key="4">
    <source>
        <dbReference type="Google" id="ProtNLM"/>
    </source>
</evidence>
<keyword evidence="1" id="KW-0812">Transmembrane</keyword>